<comment type="caution">
    <text evidence="2">The sequence shown here is derived from an EMBL/GenBank/DDBJ whole genome shotgun (WGS) entry which is preliminary data.</text>
</comment>
<evidence type="ECO:0000313" key="2">
    <source>
        <dbReference type="EMBL" id="KKN69631.1"/>
    </source>
</evidence>
<dbReference type="EMBL" id="LAZR01000422">
    <property type="protein sequence ID" value="KKN69631.1"/>
    <property type="molecule type" value="Genomic_DNA"/>
</dbReference>
<dbReference type="AlphaFoldDB" id="A0A0F9V7V1"/>
<keyword evidence="1" id="KW-1133">Transmembrane helix</keyword>
<organism evidence="2">
    <name type="scientific">marine sediment metagenome</name>
    <dbReference type="NCBI Taxonomy" id="412755"/>
    <lineage>
        <taxon>unclassified sequences</taxon>
        <taxon>metagenomes</taxon>
        <taxon>ecological metagenomes</taxon>
    </lineage>
</organism>
<evidence type="ECO:0000256" key="1">
    <source>
        <dbReference type="SAM" id="Phobius"/>
    </source>
</evidence>
<name>A0A0F9V7V1_9ZZZZ</name>
<accession>A0A0F9V7V1</accession>
<feature type="transmembrane region" description="Helical" evidence="1">
    <location>
        <begin position="61"/>
        <end position="81"/>
    </location>
</feature>
<reference evidence="2" key="1">
    <citation type="journal article" date="2015" name="Nature">
        <title>Complex archaea that bridge the gap between prokaryotes and eukaryotes.</title>
        <authorList>
            <person name="Spang A."/>
            <person name="Saw J.H."/>
            <person name="Jorgensen S.L."/>
            <person name="Zaremba-Niedzwiedzka K."/>
            <person name="Martijn J."/>
            <person name="Lind A.E."/>
            <person name="van Eijk R."/>
            <person name="Schleper C."/>
            <person name="Guy L."/>
            <person name="Ettema T.J."/>
        </authorList>
    </citation>
    <scope>NUCLEOTIDE SEQUENCE</scope>
</reference>
<gene>
    <name evidence="2" type="ORF">LCGC14_0439340</name>
</gene>
<keyword evidence="1" id="KW-0812">Transmembrane</keyword>
<feature type="transmembrane region" description="Helical" evidence="1">
    <location>
        <begin position="30"/>
        <end position="49"/>
    </location>
</feature>
<proteinExistence type="predicted"/>
<keyword evidence="1" id="KW-0472">Membrane</keyword>
<sequence length="88" mass="10769">MKKILLMAIKESAKIILSIGKSIWRSSLSILYLIVYSFLLFALLNYYGIDFSQIDSFMNLLNFLIDHWGLFWWIFFLSNMYDEWRWRR</sequence>
<protein>
    <submittedName>
        <fullName evidence="2">Uncharacterized protein</fullName>
    </submittedName>
</protein>